<sequence length="200" mass="22487">MKIISVAFHPLLMATYLSALLFTKAPELFPRVMPEIIPQFVLVVFITTGLMPALSILLLRTFSFISNLELTKRSERIRPFIFIAFYYAASSYLFDEKLGMGPIFMTVMISVSIMISLLLVITVKFKISIHSAAIWCGVGFVSALVVTLGLNLGWYFYGLILAAGLTSTSRLYLGYHRPKEVWIGAILGFVYSFLTIIFFL</sequence>
<feature type="transmembrane region" description="Helical" evidence="1">
    <location>
        <begin position="154"/>
        <end position="173"/>
    </location>
</feature>
<dbReference type="EMBL" id="FZPD01000004">
    <property type="protein sequence ID" value="SNT17238.1"/>
    <property type="molecule type" value="Genomic_DNA"/>
</dbReference>
<dbReference type="AlphaFoldDB" id="A0A239KHT0"/>
<keyword evidence="1" id="KW-0472">Membrane</keyword>
<name>A0A239KHT0_EKHLU</name>
<feature type="transmembrane region" description="Helical" evidence="1">
    <location>
        <begin position="43"/>
        <end position="65"/>
    </location>
</feature>
<dbReference type="InterPro" id="IPR036938">
    <property type="entry name" value="PAP2/HPO_sf"/>
</dbReference>
<keyword evidence="1" id="KW-0812">Transmembrane</keyword>
<dbReference type="InterPro" id="IPR000326">
    <property type="entry name" value="PAP2/HPO"/>
</dbReference>
<organism evidence="3 4">
    <name type="scientific">Ekhidna lutea</name>
    <dbReference type="NCBI Taxonomy" id="447679"/>
    <lineage>
        <taxon>Bacteria</taxon>
        <taxon>Pseudomonadati</taxon>
        <taxon>Bacteroidota</taxon>
        <taxon>Cytophagia</taxon>
        <taxon>Cytophagales</taxon>
        <taxon>Reichenbachiellaceae</taxon>
        <taxon>Ekhidna</taxon>
    </lineage>
</organism>
<evidence type="ECO:0000313" key="3">
    <source>
        <dbReference type="EMBL" id="SNT17238.1"/>
    </source>
</evidence>
<keyword evidence="4" id="KW-1185">Reference proteome</keyword>
<dbReference type="Gene3D" id="1.20.144.10">
    <property type="entry name" value="Phosphatidic acid phosphatase type 2/haloperoxidase"/>
    <property type="match status" value="1"/>
</dbReference>
<dbReference type="RefSeq" id="WP_089357337.1">
    <property type="nucleotide sequence ID" value="NZ_FZPD01000004.1"/>
</dbReference>
<gene>
    <name evidence="3" type="ORF">SAMN05421640_2646</name>
</gene>
<accession>A0A239KHT0</accession>
<proteinExistence type="predicted"/>
<dbReference type="Pfam" id="PF01569">
    <property type="entry name" value="PAP2"/>
    <property type="match status" value="1"/>
</dbReference>
<keyword evidence="1" id="KW-1133">Transmembrane helix</keyword>
<feature type="domain" description="Phosphatidic acid phosphatase type 2/haloperoxidase" evidence="2">
    <location>
        <begin position="65"/>
        <end position="198"/>
    </location>
</feature>
<protein>
    <submittedName>
        <fullName evidence="3">PAP2 superfamily protein</fullName>
    </submittedName>
</protein>
<feature type="transmembrane region" description="Helical" evidence="1">
    <location>
        <begin position="127"/>
        <end position="148"/>
    </location>
</feature>
<dbReference type="SUPFAM" id="SSF48317">
    <property type="entry name" value="Acid phosphatase/Vanadium-dependent haloperoxidase"/>
    <property type="match status" value="1"/>
</dbReference>
<dbReference type="OrthoDB" id="9786064at2"/>
<evidence type="ECO:0000256" key="1">
    <source>
        <dbReference type="SAM" id="Phobius"/>
    </source>
</evidence>
<evidence type="ECO:0000313" key="4">
    <source>
        <dbReference type="Proteomes" id="UP000198393"/>
    </source>
</evidence>
<feature type="transmembrane region" description="Helical" evidence="1">
    <location>
        <begin position="100"/>
        <end position="120"/>
    </location>
</feature>
<dbReference type="Proteomes" id="UP000198393">
    <property type="component" value="Unassembled WGS sequence"/>
</dbReference>
<feature type="transmembrane region" description="Helical" evidence="1">
    <location>
        <begin position="77"/>
        <end position="94"/>
    </location>
</feature>
<reference evidence="3 4" key="1">
    <citation type="submission" date="2017-06" db="EMBL/GenBank/DDBJ databases">
        <authorList>
            <person name="Kim H.J."/>
            <person name="Triplett B.A."/>
        </authorList>
    </citation>
    <scope>NUCLEOTIDE SEQUENCE [LARGE SCALE GENOMIC DNA]</scope>
    <source>
        <strain evidence="3 4">DSM 19307</strain>
    </source>
</reference>
<feature type="transmembrane region" description="Helical" evidence="1">
    <location>
        <begin position="180"/>
        <end position="199"/>
    </location>
</feature>
<evidence type="ECO:0000259" key="2">
    <source>
        <dbReference type="Pfam" id="PF01569"/>
    </source>
</evidence>